<accession>A0AAD9NB36</accession>
<evidence type="ECO:0000256" key="3">
    <source>
        <dbReference type="ARBA" id="ARBA00022692"/>
    </source>
</evidence>
<proteinExistence type="inferred from homology"/>
<dbReference type="PRINTS" id="PR00342">
    <property type="entry name" value="RHESUSRHD"/>
</dbReference>
<evidence type="ECO:0000256" key="4">
    <source>
        <dbReference type="ARBA" id="ARBA00022989"/>
    </source>
</evidence>
<evidence type="ECO:0000256" key="1">
    <source>
        <dbReference type="ARBA" id="ARBA00004141"/>
    </source>
</evidence>
<dbReference type="InterPro" id="IPR002229">
    <property type="entry name" value="RhesusRHD"/>
</dbReference>
<evidence type="ECO:0000256" key="5">
    <source>
        <dbReference type="ARBA" id="ARBA00023136"/>
    </source>
</evidence>
<dbReference type="GO" id="GO:0008519">
    <property type="term" value="F:ammonium channel activity"/>
    <property type="evidence" value="ECO:0007669"/>
    <property type="project" value="InterPro"/>
</dbReference>
<reference evidence="8" key="1">
    <citation type="journal article" date="2023" name="Mol. Biol. Evol.">
        <title>Third-Generation Sequencing Reveals the Adaptive Role of the Epigenome in Three Deep-Sea Polychaetes.</title>
        <authorList>
            <person name="Perez M."/>
            <person name="Aroh O."/>
            <person name="Sun Y."/>
            <person name="Lan Y."/>
            <person name="Juniper S.K."/>
            <person name="Young C.R."/>
            <person name="Angers B."/>
            <person name="Qian P.Y."/>
        </authorList>
    </citation>
    <scope>NUCLEOTIDE SEQUENCE</scope>
    <source>
        <strain evidence="8">R07B-5</strain>
    </source>
</reference>
<comment type="caution">
    <text evidence="8">The sequence shown here is derived from an EMBL/GenBank/DDBJ whole genome shotgun (WGS) entry which is preliminary data.</text>
</comment>
<name>A0AAD9NB36_RIDPI</name>
<protein>
    <recommendedName>
        <fullName evidence="7">Ammonium transporter AmtB-like domain-containing protein</fullName>
    </recommendedName>
</protein>
<organism evidence="8 9">
    <name type="scientific">Ridgeia piscesae</name>
    <name type="common">Tubeworm</name>
    <dbReference type="NCBI Taxonomy" id="27915"/>
    <lineage>
        <taxon>Eukaryota</taxon>
        <taxon>Metazoa</taxon>
        <taxon>Spiralia</taxon>
        <taxon>Lophotrochozoa</taxon>
        <taxon>Annelida</taxon>
        <taxon>Polychaeta</taxon>
        <taxon>Sedentaria</taxon>
        <taxon>Canalipalpata</taxon>
        <taxon>Sabellida</taxon>
        <taxon>Siboglinidae</taxon>
        <taxon>Ridgeia</taxon>
    </lineage>
</organism>
<sequence>MVRPWGAVLIGAIAGLISTCGYRYLTPLLNSKIKLHDTCGVHNLHGMPGILGAVAGAVAAGFATVDVYGYR</sequence>
<comment type="subcellular location">
    <subcellularLocation>
        <location evidence="1">Membrane</location>
        <topology evidence="1">Multi-pass membrane protein</topology>
    </subcellularLocation>
</comment>
<dbReference type="PANTHER" id="PTHR11730:SF60">
    <property type="entry name" value="RH50, ISOFORM D"/>
    <property type="match status" value="1"/>
</dbReference>
<dbReference type="EMBL" id="JAODUO010001446">
    <property type="protein sequence ID" value="KAK2163747.1"/>
    <property type="molecule type" value="Genomic_DNA"/>
</dbReference>
<keyword evidence="5 6" id="KW-0472">Membrane</keyword>
<dbReference type="Proteomes" id="UP001209878">
    <property type="component" value="Unassembled WGS sequence"/>
</dbReference>
<keyword evidence="4 6" id="KW-1133">Transmembrane helix</keyword>
<gene>
    <name evidence="8" type="ORF">NP493_1447g00031</name>
</gene>
<dbReference type="InterPro" id="IPR029020">
    <property type="entry name" value="Ammonium/urea_transptr"/>
</dbReference>
<dbReference type="GO" id="GO:0097272">
    <property type="term" value="P:ammonium homeostasis"/>
    <property type="evidence" value="ECO:0007669"/>
    <property type="project" value="TreeGrafter"/>
</dbReference>
<keyword evidence="3 6" id="KW-0812">Transmembrane</keyword>
<dbReference type="SUPFAM" id="SSF111352">
    <property type="entry name" value="Ammonium transporter"/>
    <property type="match status" value="1"/>
</dbReference>
<dbReference type="InterPro" id="IPR024041">
    <property type="entry name" value="NH4_transpt_AmtB-like_dom"/>
</dbReference>
<evidence type="ECO:0000259" key="7">
    <source>
        <dbReference type="Pfam" id="PF00909"/>
    </source>
</evidence>
<evidence type="ECO:0000313" key="9">
    <source>
        <dbReference type="Proteomes" id="UP001209878"/>
    </source>
</evidence>
<dbReference type="AlphaFoldDB" id="A0AAD9NB36"/>
<feature type="transmembrane region" description="Helical" evidence="6">
    <location>
        <begin position="7"/>
        <end position="25"/>
    </location>
</feature>
<feature type="domain" description="Ammonium transporter AmtB-like" evidence="7">
    <location>
        <begin position="1"/>
        <end position="61"/>
    </location>
</feature>
<feature type="transmembrane region" description="Helical" evidence="6">
    <location>
        <begin position="45"/>
        <end position="68"/>
    </location>
</feature>
<dbReference type="Gene3D" id="1.10.3430.10">
    <property type="entry name" value="Ammonium transporter AmtB like domains"/>
    <property type="match status" value="1"/>
</dbReference>
<dbReference type="GO" id="GO:0005886">
    <property type="term" value="C:plasma membrane"/>
    <property type="evidence" value="ECO:0007669"/>
    <property type="project" value="InterPro"/>
</dbReference>
<evidence type="ECO:0000256" key="6">
    <source>
        <dbReference type="SAM" id="Phobius"/>
    </source>
</evidence>
<dbReference type="Pfam" id="PF00909">
    <property type="entry name" value="Ammonium_transp"/>
    <property type="match status" value="1"/>
</dbReference>
<evidence type="ECO:0000313" key="8">
    <source>
        <dbReference type="EMBL" id="KAK2163747.1"/>
    </source>
</evidence>
<evidence type="ECO:0000256" key="2">
    <source>
        <dbReference type="ARBA" id="ARBA00011036"/>
    </source>
</evidence>
<comment type="similarity">
    <text evidence="2">Belongs to the ammonium transporter (TC 2.A.49) family. Rh subfamily.</text>
</comment>
<keyword evidence="9" id="KW-1185">Reference proteome</keyword>
<dbReference type="PANTHER" id="PTHR11730">
    <property type="entry name" value="AMMONIUM TRANSPORTER"/>
    <property type="match status" value="1"/>
</dbReference>